<comment type="caution">
    <text evidence="1">The sequence shown here is derived from an EMBL/GenBank/DDBJ whole genome shotgun (WGS) entry which is preliminary data.</text>
</comment>
<reference evidence="1" key="1">
    <citation type="journal article" date="2022" name="bioRxiv">
        <title>Sequencing and chromosome-scale assembly of the giantPleurodeles waltlgenome.</title>
        <authorList>
            <person name="Brown T."/>
            <person name="Elewa A."/>
            <person name="Iarovenko S."/>
            <person name="Subramanian E."/>
            <person name="Araus A.J."/>
            <person name="Petzold A."/>
            <person name="Susuki M."/>
            <person name="Suzuki K.-i.T."/>
            <person name="Hayashi T."/>
            <person name="Toyoda A."/>
            <person name="Oliveira C."/>
            <person name="Osipova E."/>
            <person name="Leigh N.D."/>
            <person name="Simon A."/>
            <person name="Yun M.H."/>
        </authorList>
    </citation>
    <scope>NUCLEOTIDE SEQUENCE</scope>
    <source>
        <strain evidence="1">20211129_DDA</strain>
        <tissue evidence="1">Liver</tissue>
    </source>
</reference>
<protein>
    <submittedName>
        <fullName evidence="1">Uncharacterized protein</fullName>
    </submittedName>
</protein>
<name>A0AAV7NZ26_PLEWA</name>
<proteinExistence type="predicted"/>
<evidence type="ECO:0000313" key="1">
    <source>
        <dbReference type="EMBL" id="KAJ1119643.1"/>
    </source>
</evidence>
<evidence type="ECO:0000313" key="2">
    <source>
        <dbReference type="Proteomes" id="UP001066276"/>
    </source>
</evidence>
<sequence length="67" mass="7199">MMRQPLTLPRGLRCLCCPNGDAGMMVTLGTSCLPDDVLPAIRSAKRVGEAKGIPQLLRSSVCAERSR</sequence>
<organism evidence="1 2">
    <name type="scientific">Pleurodeles waltl</name>
    <name type="common">Iberian ribbed newt</name>
    <dbReference type="NCBI Taxonomy" id="8319"/>
    <lineage>
        <taxon>Eukaryota</taxon>
        <taxon>Metazoa</taxon>
        <taxon>Chordata</taxon>
        <taxon>Craniata</taxon>
        <taxon>Vertebrata</taxon>
        <taxon>Euteleostomi</taxon>
        <taxon>Amphibia</taxon>
        <taxon>Batrachia</taxon>
        <taxon>Caudata</taxon>
        <taxon>Salamandroidea</taxon>
        <taxon>Salamandridae</taxon>
        <taxon>Pleurodelinae</taxon>
        <taxon>Pleurodeles</taxon>
    </lineage>
</organism>
<dbReference type="AlphaFoldDB" id="A0AAV7NZ26"/>
<gene>
    <name evidence="1" type="ORF">NDU88_007828</name>
</gene>
<keyword evidence="2" id="KW-1185">Reference proteome</keyword>
<dbReference type="Proteomes" id="UP001066276">
    <property type="component" value="Chromosome 8"/>
</dbReference>
<dbReference type="PROSITE" id="PS51257">
    <property type="entry name" value="PROKAR_LIPOPROTEIN"/>
    <property type="match status" value="1"/>
</dbReference>
<dbReference type="EMBL" id="JANPWB010000012">
    <property type="protein sequence ID" value="KAJ1119643.1"/>
    <property type="molecule type" value="Genomic_DNA"/>
</dbReference>
<accession>A0AAV7NZ26</accession>